<name>A0ABU3T8G9_9MICO</name>
<proteinExistence type="predicted"/>
<accession>A0ABU3T8G9</accession>
<organism evidence="1 2">
    <name type="scientific">Microbacterium galbum</name>
    <dbReference type="NCBI Taxonomy" id="3075994"/>
    <lineage>
        <taxon>Bacteria</taxon>
        <taxon>Bacillati</taxon>
        <taxon>Actinomycetota</taxon>
        <taxon>Actinomycetes</taxon>
        <taxon>Micrococcales</taxon>
        <taxon>Microbacteriaceae</taxon>
        <taxon>Microbacterium</taxon>
    </lineage>
</organism>
<keyword evidence="2" id="KW-1185">Reference proteome</keyword>
<dbReference type="Proteomes" id="UP001263371">
    <property type="component" value="Unassembled WGS sequence"/>
</dbReference>
<evidence type="ECO:0000313" key="1">
    <source>
        <dbReference type="EMBL" id="MDU0367619.1"/>
    </source>
</evidence>
<evidence type="ECO:0000313" key="2">
    <source>
        <dbReference type="Proteomes" id="UP001263371"/>
    </source>
</evidence>
<dbReference type="EMBL" id="JAWDIS010000002">
    <property type="protein sequence ID" value="MDU0367619.1"/>
    <property type="molecule type" value="Genomic_DNA"/>
</dbReference>
<gene>
    <name evidence="1" type="ORF">RWH45_10355</name>
</gene>
<comment type="caution">
    <text evidence="1">The sequence shown here is derived from an EMBL/GenBank/DDBJ whole genome shotgun (WGS) entry which is preliminary data.</text>
</comment>
<reference evidence="1 2" key="1">
    <citation type="submission" date="2023-09" db="EMBL/GenBank/DDBJ databases">
        <title>Microbacterium fusihabitans sp. nov., Microbacterium phycihabitans sp. nov., and Microbacterium cervinum sp. nov., isolated from dried seaweeds of beach.</title>
        <authorList>
            <person name="Lee S.D."/>
        </authorList>
    </citation>
    <scope>NUCLEOTIDE SEQUENCE [LARGE SCALE GENOMIC DNA]</scope>
    <source>
        <strain evidence="1 2">KSW4-17</strain>
    </source>
</reference>
<sequence>MWNEEPIDRDDYIETVIWAALLLEMSTGVEVQIERVGGVEGERNQP</sequence>
<dbReference type="RefSeq" id="WP_315994821.1">
    <property type="nucleotide sequence ID" value="NZ_JAWDIS010000002.1"/>
</dbReference>
<protein>
    <submittedName>
        <fullName evidence="1">Uncharacterized protein</fullName>
    </submittedName>
</protein>